<gene>
    <name evidence="2" type="ORF">FHX76_003091</name>
</gene>
<keyword evidence="1" id="KW-0812">Transmembrane</keyword>
<evidence type="ECO:0000313" key="2">
    <source>
        <dbReference type="EMBL" id="NIH55176.1"/>
    </source>
</evidence>
<feature type="transmembrane region" description="Helical" evidence="1">
    <location>
        <begin position="21"/>
        <end position="38"/>
    </location>
</feature>
<protein>
    <submittedName>
        <fullName evidence="2">Low temperature requirement protein LtrA</fullName>
    </submittedName>
</protein>
<dbReference type="AlphaFoldDB" id="A0A7X5TU06"/>
<dbReference type="EMBL" id="JAAMOX010000003">
    <property type="protein sequence ID" value="NIH55176.1"/>
    <property type="molecule type" value="Genomic_DNA"/>
</dbReference>
<evidence type="ECO:0000313" key="3">
    <source>
        <dbReference type="Proteomes" id="UP000541033"/>
    </source>
</evidence>
<feature type="transmembrane region" description="Helical" evidence="1">
    <location>
        <begin position="112"/>
        <end position="131"/>
    </location>
</feature>
<feature type="transmembrane region" description="Helical" evidence="1">
    <location>
        <begin position="83"/>
        <end position="106"/>
    </location>
</feature>
<feature type="transmembrane region" description="Helical" evidence="1">
    <location>
        <begin position="334"/>
        <end position="353"/>
    </location>
</feature>
<dbReference type="PANTHER" id="PTHR36840:SF1">
    <property type="entry name" value="BLL5714 PROTEIN"/>
    <property type="match status" value="1"/>
</dbReference>
<feature type="transmembrane region" description="Helical" evidence="1">
    <location>
        <begin position="236"/>
        <end position="257"/>
    </location>
</feature>
<reference evidence="2 3" key="1">
    <citation type="submission" date="2020-02" db="EMBL/GenBank/DDBJ databases">
        <title>Sequencing the genomes of 1000 actinobacteria strains.</title>
        <authorList>
            <person name="Klenk H.-P."/>
        </authorList>
    </citation>
    <scope>NUCLEOTIDE SEQUENCE [LARGE SCALE GENOMIC DNA]</scope>
    <source>
        <strain evidence="2 3">DSM 27960</strain>
    </source>
</reference>
<organism evidence="2 3">
    <name type="scientific">Lysinibacter cavernae</name>
    <dbReference type="NCBI Taxonomy" id="1640652"/>
    <lineage>
        <taxon>Bacteria</taxon>
        <taxon>Bacillati</taxon>
        <taxon>Actinomycetota</taxon>
        <taxon>Actinomycetes</taxon>
        <taxon>Micrococcales</taxon>
        <taxon>Microbacteriaceae</taxon>
        <taxon>Lysinibacter</taxon>
    </lineage>
</organism>
<keyword evidence="1" id="KW-1133">Transmembrane helix</keyword>
<dbReference type="Proteomes" id="UP000541033">
    <property type="component" value="Unassembled WGS sequence"/>
</dbReference>
<comment type="caution">
    <text evidence="2">The sequence shown here is derived from an EMBL/GenBank/DDBJ whole genome shotgun (WGS) entry which is preliminary data.</text>
</comment>
<keyword evidence="1" id="KW-0472">Membrane</keyword>
<dbReference type="RefSeq" id="WP_167152150.1">
    <property type="nucleotide sequence ID" value="NZ_JAAMOX010000003.1"/>
</dbReference>
<feature type="transmembrane region" description="Helical" evidence="1">
    <location>
        <begin position="206"/>
        <end position="224"/>
    </location>
</feature>
<feature type="transmembrane region" description="Helical" evidence="1">
    <location>
        <begin position="50"/>
        <end position="71"/>
    </location>
</feature>
<dbReference type="PANTHER" id="PTHR36840">
    <property type="entry name" value="BLL5714 PROTEIN"/>
    <property type="match status" value="1"/>
</dbReference>
<dbReference type="Pfam" id="PF06772">
    <property type="entry name" value="LtrA"/>
    <property type="match status" value="1"/>
</dbReference>
<dbReference type="InterPro" id="IPR010640">
    <property type="entry name" value="Low_temperature_requirement_A"/>
</dbReference>
<keyword evidence="3" id="KW-1185">Reference proteome</keyword>
<feature type="transmembrane region" description="Helical" evidence="1">
    <location>
        <begin position="170"/>
        <end position="186"/>
    </location>
</feature>
<feature type="transmembrane region" description="Helical" evidence="1">
    <location>
        <begin position="277"/>
        <end position="294"/>
    </location>
</feature>
<proteinExistence type="predicted"/>
<feature type="transmembrane region" description="Helical" evidence="1">
    <location>
        <begin position="143"/>
        <end position="164"/>
    </location>
</feature>
<feature type="transmembrane region" description="Helical" evidence="1">
    <location>
        <begin position="306"/>
        <end position="327"/>
    </location>
</feature>
<evidence type="ECO:0000256" key="1">
    <source>
        <dbReference type="SAM" id="Phobius"/>
    </source>
</evidence>
<accession>A0A7X5TU06</accession>
<sequence>MATLRRMLARDPLQAHRASTPLELFFDLVFVVAISLASSQLHHFESENHVGAGVGSYLMVFFAIWWAWLNFTWFASAFDTDDWLYRLTTFIQLGGALVLAAGTVPAMTQHDFSIVILGYVIMRIALVSQWLRVSFSDPEYRQVGLRYGAGITVVQLGWIAFYWVPDAFQIPSFLLLVVCDVLVPVIAERRQVTKWHPEHISERYGLFTLIVLGETILASTNAVVEAIAETEHLGQLVLLSATGLVIVCAIWWVYFTVPQADALGATRFPLLWGYSHYFIYASAAALSAGLEVAIDIQTEHTDLASVQAAATTTIPVAVLVFSVWLVLIRRSATTTMNVVFPMLAATIALSAFLPYSLQVTAALTVLAACCTSVVARSCAPSPQPL</sequence>
<name>A0A7X5TU06_9MICO</name>